<proteinExistence type="predicted"/>
<organism evidence="2 3">
    <name type="scientific">Oikopleura dioica</name>
    <name type="common">Tunicate</name>
    <dbReference type="NCBI Taxonomy" id="34765"/>
    <lineage>
        <taxon>Eukaryota</taxon>
        <taxon>Metazoa</taxon>
        <taxon>Chordata</taxon>
        <taxon>Tunicata</taxon>
        <taxon>Appendicularia</taxon>
        <taxon>Copelata</taxon>
        <taxon>Oikopleuridae</taxon>
        <taxon>Oikopleura</taxon>
    </lineage>
</organism>
<evidence type="ECO:0000313" key="3">
    <source>
        <dbReference type="Proteomes" id="UP001158576"/>
    </source>
</evidence>
<protein>
    <submittedName>
        <fullName evidence="2">Oidioi.mRNA.OKI2018_I69.chr2.g8190.t1.cds</fullName>
    </submittedName>
</protein>
<dbReference type="EMBL" id="OU015567">
    <property type="protein sequence ID" value="CAG5114120.1"/>
    <property type="molecule type" value="Genomic_DNA"/>
</dbReference>
<accession>A0ABN7TAS1</accession>
<reference evidence="2 3" key="1">
    <citation type="submission" date="2021-04" db="EMBL/GenBank/DDBJ databases">
        <authorList>
            <person name="Bliznina A."/>
        </authorList>
    </citation>
    <scope>NUCLEOTIDE SEQUENCE [LARGE SCALE GENOMIC DNA]</scope>
</reference>
<feature type="region of interest" description="Disordered" evidence="1">
    <location>
        <begin position="28"/>
        <end position="82"/>
    </location>
</feature>
<evidence type="ECO:0000256" key="1">
    <source>
        <dbReference type="SAM" id="MobiDB-lite"/>
    </source>
</evidence>
<gene>
    <name evidence="2" type="ORF">OKIOD_LOCUS16955</name>
</gene>
<feature type="compositionally biased region" description="Low complexity" evidence="1">
    <location>
        <begin position="28"/>
        <end position="39"/>
    </location>
</feature>
<feature type="compositionally biased region" description="Basic residues" evidence="1">
    <location>
        <begin position="63"/>
        <end position="76"/>
    </location>
</feature>
<name>A0ABN7TAS1_OIKDI</name>
<evidence type="ECO:0000313" key="2">
    <source>
        <dbReference type="EMBL" id="CAG5114120.1"/>
    </source>
</evidence>
<feature type="compositionally biased region" description="Basic and acidic residues" evidence="1">
    <location>
        <begin position="43"/>
        <end position="62"/>
    </location>
</feature>
<dbReference type="Proteomes" id="UP001158576">
    <property type="component" value="Chromosome 2"/>
</dbReference>
<keyword evidence="3" id="KW-1185">Reference proteome</keyword>
<sequence>MNGSFQLPPGMDMQAMFNTFMQTMMQQQNQQNMTVVQAVDQSSNRKRDRDESSDSSDDEKPRKVLGNRKSNSKAKPIRNFETKKNEMLKEINNAIHAMTIFKEKAAQMETILGKINVDMDKTETMLKESAQELLNSTLDETMEQLEKGEIDGVLI</sequence>